<gene>
    <name evidence="3" type="ORF">NP493_1190g00033</name>
</gene>
<organism evidence="3 4">
    <name type="scientific">Ridgeia piscesae</name>
    <name type="common">Tubeworm</name>
    <dbReference type="NCBI Taxonomy" id="27915"/>
    <lineage>
        <taxon>Eukaryota</taxon>
        <taxon>Metazoa</taxon>
        <taxon>Spiralia</taxon>
        <taxon>Lophotrochozoa</taxon>
        <taxon>Annelida</taxon>
        <taxon>Polychaeta</taxon>
        <taxon>Sedentaria</taxon>
        <taxon>Canalipalpata</taxon>
        <taxon>Sabellida</taxon>
        <taxon>Siboglinidae</taxon>
        <taxon>Ridgeia</taxon>
    </lineage>
</organism>
<keyword evidence="1" id="KW-0175">Coiled coil</keyword>
<dbReference type="Proteomes" id="UP001209878">
    <property type="component" value="Unassembled WGS sequence"/>
</dbReference>
<comment type="caution">
    <text evidence="3">The sequence shown here is derived from an EMBL/GenBank/DDBJ whole genome shotgun (WGS) entry which is preliminary data.</text>
</comment>
<sequence>MSRVARECQLKDDHIRRLETQLRRQQCDIQRAALEYKLLISLLSEVTSQQQHSDTSDTHRQCDTSVSTCLAEGLPLSSMATLQLSVTDSPEELGSKERSPEMTSPVELREKADRLETTVLQLTTDNASLSDRCRQQETVISQLRHQINATDDSVSGDVTLASDMAEKQIALLQKQRDELQHQVAALKEQSQKPVSAVDDQSTLERKLSIEQRRCERLKEEKELLEQELLQERVALGRHIREQHQEQHRLLQQVAALQTGDNCDGSGKVGKKDRVHTRRDVGRDVRCYPLRGGACGKLRLRCGCSVEAGGRKMHAHCQYHRAIEQLRAALAHTNAKRHQQVAPVIPSSIYACDYVS</sequence>
<feature type="coiled-coil region" evidence="1">
    <location>
        <begin position="162"/>
        <end position="234"/>
    </location>
</feature>
<protein>
    <submittedName>
        <fullName evidence="3">Uncharacterized protein</fullName>
    </submittedName>
</protein>
<evidence type="ECO:0000256" key="2">
    <source>
        <dbReference type="SAM" id="MobiDB-lite"/>
    </source>
</evidence>
<evidence type="ECO:0000313" key="3">
    <source>
        <dbReference type="EMBL" id="KAK2169470.1"/>
    </source>
</evidence>
<keyword evidence="4" id="KW-1185">Reference proteome</keyword>
<proteinExistence type="predicted"/>
<name>A0AAD9KEV1_RIDPI</name>
<dbReference type="EMBL" id="JAODUO010001188">
    <property type="protein sequence ID" value="KAK2169470.1"/>
    <property type="molecule type" value="Genomic_DNA"/>
</dbReference>
<evidence type="ECO:0000256" key="1">
    <source>
        <dbReference type="SAM" id="Coils"/>
    </source>
</evidence>
<reference evidence="3" key="1">
    <citation type="journal article" date="2023" name="Mol. Biol. Evol.">
        <title>Third-Generation Sequencing Reveals the Adaptive Role of the Epigenome in Three Deep-Sea Polychaetes.</title>
        <authorList>
            <person name="Perez M."/>
            <person name="Aroh O."/>
            <person name="Sun Y."/>
            <person name="Lan Y."/>
            <person name="Juniper S.K."/>
            <person name="Young C.R."/>
            <person name="Angers B."/>
            <person name="Qian P.Y."/>
        </authorList>
    </citation>
    <scope>NUCLEOTIDE SEQUENCE</scope>
    <source>
        <strain evidence="3">R07B-5</strain>
    </source>
</reference>
<evidence type="ECO:0000313" key="4">
    <source>
        <dbReference type="Proteomes" id="UP001209878"/>
    </source>
</evidence>
<accession>A0AAD9KEV1</accession>
<feature type="region of interest" description="Disordered" evidence="2">
    <location>
        <begin position="86"/>
        <end position="106"/>
    </location>
</feature>
<dbReference type="AlphaFoldDB" id="A0AAD9KEV1"/>